<keyword evidence="3" id="KW-1185">Reference proteome</keyword>
<dbReference type="InterPro" id="IPR001279">
    <property type="entry name" value="Metallo-B-lactamas"/>
</dbReference>
<dbReference type="SUPFAM" id="SSF56281">
    <property type="entry name" value="Metallo-hydrolase/oxidoreductase"/>
    <property type="match status" value="1"/>
</dbReference>
<dbReference type="EMBL" id="JAFHLR010000023">
    <property type="protein sequence ID" value="KAG5478446.1"/>
    <property type="molecule type" value="Genomic_DNA"/>
</dbReference>
<dbReference type="AlphaFoldDB" id="A0A836KL83"/>
<dbReference type="SMR" id="A0A836KL83"/>
<dbReference type="PANTHER" id="PTHR42773:SF1">
    <property type="entry name" value="METALLO-BETA-LACTAMASE FAMILY PROTEIN"/>
    <property type="match status" value="1"/>
</dbReference>
<dbReference type="KEGG" id="loi:92360594"/>
<evidence type="ECO:0000313" key="3">
    <source>
        <dbReference type="Proteomes" id="UP000674143"/>
    </source>
</evidence>
<dbReference type="Pfam" id="PF00753">
    <property type="entry name" value="Lactamase_B"/>
    <property type="match status" value="1"/>
</dbReference>
<dbReference type="InterPro" id="IPR036866">
    <property type="entry name" value="RibonucZ/Hydroxyglut_hydro"/>
</dbReference>
<dbReference type="SMART" id="SM00849">
    <property type="entry name" value="Lactamase_B"/>
    <property type="match status" value="1"/>
</dbReference>
<sequence>MLRLYRPLLQSRRAGGLLRLTASVRCTFQPNLTSLTNQTNRNEQFLKFGNKSTPMGVPRVLRRDVRPISILHETPHLLVAGRNYANGFAGNQFILVHKETKECIFIDAADDWPDDWVSFIATSGLRPTHFFLTHCHVDCIVNLNAFLAVMEHHFHVRLGLMWCPAEQSWVDAFPRACERYGRIEEMRQPLPLLQNSLYSYYTYAHQLGQRQRVLNEAAASTESVTDDADKVTGGRHSAPLRALPQQLVRSNDILLSSATNRSTSFYEFGPHSVLHYVFTPGHSPGHMMLSLPRERLLFTGDVLFYNGVGRVDLPWGSGERLAESLLTLEAYPDNTVLLPGHGRLTTLGRERRENRALRTLYERRAAGDQRVSVGYNTGYL</sequence>
<evidence type="ECO:0000259" key="1">
    <source>
        <dbReference type="SMART" id="SM00849"/>
    </source>
</evidence>
<gene>
    <name evidence="2" type="ORF">LSCM4_04679</name>
</gene>
<proteinExistence type="predicted"/>
<reference evidence="3" key="2">
    <citation type="journal article" date="2021" name="Sci. Data">
        <title>Chromosome-scale genome sequencing, assembly and annotation of six genomes from subfamily Leishmaniinae.</title>
        <authorList>
            <person name="Almutairi H."/>
            <person name="Urbaniak M.D."/>
            <person name="Bates M.D."/>
            <person name="Jariyapan N."/>
            <person name="Kwakye-Nuako G."/>
            <person name="Thomaz Soccol V."/>
            <person name="Al-Salem W.S."/>
            <person name="Dillon R.J."/>
            <person name="Bates P.A."/>
            <person name="Gatherer D."/>
        </authorList>
    </citation>
    <scope>NUCLEOTIDE SEQUENCE [LARGE SCALE GENOMIC DNA]</scope>
</reference>
<dbReference type="RefSeq" id="XP_067063107.1">
    <property type="nucleotide sequence ID" value="XM_067206660.1"/>
</dbReference>
<evidence type="ECO:0000313" key="2">
    <source>
        <dbReference type="EMBL" id="KAG5478446.1"/>
    </source>
</evidence>
<accession>A0A836KL83</accession>
<dbReference type="Gene3D" id="3.60.15.10">
    <property type="entry name" value="Ribonuclease Z/Hydroxyacylglutathione hydrolase-like"/>
    <property type="match status" value="2"/>
</dbReference>
<protein>
    <recommendedName>
        <fullName evidence="1">Metallo-beta-lactamase domain-containing protein</fullName>
    </recommendedName>
</protein>
<organism evidence="2 3">
    <name type="scientific">Leishmania orientalis</name>
    <dbReference type="NCBI Taxonomy" id="2249476"/>
    <lineage>
        <taxon>Eukaryota</taxon>
        <taxon>Discoba</taxon>
        <taxon>Euglenozoa</taxon>
        <taxon>Kinetoplastea</taxon>
        <taxon>Metakinetoplastina</taxon>
        <taxon>Trypanosomatida</taxon>
        <taxon>Trypanosomatidae</taxon>
        <taxon>Leishmaniinae</taxon>
        <taxon>Leishmania</taxon>
    </lineage>
</organism>
<dbReference type="GeneID" id="92360594"/>
<comment type="caution">
    <text evidence="2">The sequence shown here is derived from an EMBL/GenBank/DDBJ whole genome shotgun (WGS) entry which is preliminary data.</text>
</comment>
<name>A0A836KL83_9TRYP</name>
<dbReference type="Proteomes" id="UP000674143">
    <property type="component" value="Unassembled WGS sequence"/>
</dbReference>
<feature type="domain" description="Metallo-beta-lactamase" evidence="1">
    <location>
        <begin position="89"/>
        <end position="341"/>
    </location>
</feature>
<dbReference type="PANTHER" id="PTHR42773">
    <property type="entry name" value="METALLO-BETA-LACTAMASE-RELATED"/>
    <property type="match status" value="1"/>
</dbReference>
<reference evidence="3" key="1">
    <citation type="journal article" date="2021" name="Microbiol. Resour. Announc.">
        <title>LGAAP: Leishmaniinae Genome Assembly and Annotation Pipeline.</title>
        <authorList>
            <person name="Almutairi H."/>
            <person name="Urbaniak M.D."/>
            <person name="Bates M.D."/>
            <person name="Jariyapan N."/>
            <person name="Kwakye-Nuako G."/>
            <person name="Thomaz-Soccol V."/>
            <person name="Al-Salem W.S."/>
            <person name="Dillon R.J."/>
            <person name="Bates P.A."/>
            <person name="Gatherer D."/>
        </authorList>
    </citation>
    <scope>NUCLEOTIDE SEQUENCE [LARGE SCALE GENOMIC DNA]</scope>
</reference>